<gene>
    <name evidence="5" type="ORF">DB32_002303</name>
</gene>
<feature type="compositionally biased region" description="Basic and acidic residues" evidence="2">
    <location>
        <begin position="65"/>
        <end position="74"/>
    </location>
</feature>
<reference evidence="5 6" key="1">
    <citation type="submission" date="2015-03" db="EMBL/GenBank/DDBJ databases">
        <title>Genome assembly of Sandaracinus amylolyticus DSM 53668.</title>
        <authorList>
            <person name="Sharma G."/>
            <person name="Subramanian S."/>
        </authorList>
    </citation>
    <scope>NUCLEOTIDE SEQUENCE [LARGE SCALE GENOMIC DNA]</scope>
    <source>
        <strain evidence="5 6">DSM 53668</strain>
    </source>
</reference>
<dbReference type="PANTHER" id="PTHR45622">
    <property type="entry name" value="UBIQUITIN-PROTEIN LIGASE E3A-RELATED"/>
    <property type="match status" value="1"/>
</dbReference>
<feature type="chain" id="PRO_5002509753" evidence="3">
    <location>
        <begin position="20"/>
        <end position="413"/>
    </location>
</feature>
<dbReference type="PROSITE" id="PS50012">
    <property type="entry name" value="RCC1_3"/>
    <property type="match status" value="4"/>
</dbReference>
<keyword evidence="1" id="KW-0677">Repeat</keyword>
<dbReference type="EMBL" id="CP011125">
    <property type="protein sequence ID" value="AKF05154.1"/>
    <property type="molecule type" value="Genomic_DNA"/>
</dbReference>
<dbReference type="RefSeq" id="WP_053232423.1">
    <property type="nucleotide sequence ID" value="NZ_CP011125.1"/>
</dbReference>
<keyword evidence="6" id="KW-1185">Reference proteome</keyword>
<sequence length="413" mass="43096">MRTLALAAVLALIASGCGARSPLDPLSSPNGPGLVDAGTPLDPGMRDASIPRDAHVDGATIPLDDGGRDPGEESPRVEIVSAGWRHSCALRAGRALCWGNNASGQLGDGTYVDRDAPVEVMHDEAFAEISAGMQHTCARTRRGEIWCWGHNLHGQIGVRLVETSTTNRPVRVPGITGARGVSAAGQHTCAVLADRSATCWGHGAFGQLGHGDTSSTTTPMRVVALDRIEQIEAGWRHTCAVRDDGSVWCWGQNLERQLGVERVEAILTPVQVPGVVDAVQVSAGTHHTCALLATERVSCWGSMGPAGRAEGPFPPHEIAGLARALQVGAGERGRSCVVHDDGSLGCFPVLLPHFGADVRVGAFGARRYSIGFEHACVALEDGGVACFGEDDFGQLGDGAPRVGSSAPVRVLGF</sequence>
<dbReference type="Pfam" id="PF13540">
    <property type="entry name" value="RCC1_2"/>
    <property type="match status" value="1"/>
</dbReference>
<dbReference type="GO" id="GO:0005737">
    <property type="term" value="C:cytoplasm"/>
    <property type="evidence" value="ECO:0007669"/>
    <property type="project" value="TreeGrafter"/>
</dbReference>
<dbReference type="SUPFAM" id="SSF50985">
    <property type="entry name" value="RCC1/BLIP-II"/>
    <property type="match status" value="1"/>
</dbReference>
<evidence type="ECO:0000256" key="3">
    <source>
        <dbReference type="SAM" id="SignalP"/>
    </source>
</evidence>
<dbReference type="PANTHER" id="PTHR45622:SF70">
    <property type="entry name" value="SECRETION-REGULATING GUANINE NUCLEOTIDE EXCHANGE FACTOR"/>
    <property type="match status" value="1"/>
</dbReference>
<dbReference type="InterPro" id="IPR009091">
    <property type="entry name" value="RCC1/BLIP-II"/>
</dbReference>
<organism evidence="5 6">
    <name type="scientific">Sandaracinus amylolyticus</name>
    <dbReference type="NCBI Taxonomy" id="927083"/>
    <lineage>
        <taxon>Bacteria</taxon>
        <taxon>Pseudomonadati</taxon>
        <taxon>Myxococcota</taxon>
        <taxon>Polyangia</taxon>
        <taxon>Polyangiales</taxon>
        <taxon>Sandaracinaceae</taxon>
        <taxon>Sandaracinus</taxon>
    </lineage>
</organism>
<dbReference type="InterPro" id="IPR058923">
    <property type="entry name" value="RCC1-like_dom"/>
</dbReference>
<dbReference type="Gene3D" id="2.130.10.30">
    <property type="entry name" value="Regulator of chromosome condensation 1/beta-lactamase-inhibitor protein II"/>
    <property type="match status" value="3"/>
</dbReference>
<keyword evidence="3" id="KW-0732">Signal</keyword>
<evidence type="ECO:0000256" key="1">
    <source>
        <dbReference type="ARBA" id="ARBA00022737"/>
    </source>
</evidence>
<dbReference type="AlphaFoldDB" id="A0A0F6SEG5"/>
<evidence type="ECO:0000256" key="2">
    <source>
        <dbReference type="SAM" id="MobiDB-lite"/>
    </source>
</evidence>
<dbReference type="InterPro" id="IPR051709">
    <property type="entry name" value="Ub-ligase/GTPase-reg"/>
</dbReference>
<dbReference type="STRING" id="927083.DB32_002303"/>
<dbReference type="Pfam" id="PF25390">
    <property type="entry name" value="WD40_RLD"/>
    <property type="match status" value="1"/>
</dbReference>
<accession>A0A0F6SEG5</accession>
<name>A0A0F6SEG5_9BACT</name>
<proteinExistence type="predicted"/>
<evidence type="ECO:0000313" key="5">
    <source>
        <dbReference type="EMBL" id="AKF05154.1"/>
    </source>
</evidence>
<dbReference type="OrthoDB" id="5462013at2"/>
<dbReference type="InterPro" id="IPR000408">
    <property type="entry name" value="Reg_chr_condens"/>
</dbReference>
<dbReference type="Proteomes" id="UP000034883">
    <property type="component" value="Chromosome"/>
</dbReference>
<dbReference type="KEGG" id="samy:DB32_002303"/>
<feature type="domain" description="RCC1-like" evidence="4">
    <location>
        <begin position="74"/>
        <end position="330"/>
    </location>
</feature>
<feature type="region of interest" description="Disordered" evidence="2">
    <location>
        <begin position="55"/>
        <end position="74"/>
    </location>
</feature>
<evidence type="ECO:0000313" key="6">
    <source>
        <dbReference type="Proteomes" id="UP000034883"/>
    </source>
</evidence>
<protein>
    <submittedName>
        <fullName evidence="5">BNR repeat domain protein</fullName>
    </submittedName>
</protein>
<evidence type="ECO:0000259" key="4">
    <source>
        <dbReference type="Pfam" id="PF25390"/>
    </source>
</evidence>
<feature type="signal peptide" evidence="3">
    <location>
        <begin position="1"/>
        <end position="19"/>
    </location>
</feature>
<dbReference type="PROSITE" id="PS51257">
    <property type="entry name" value="PROKAR_LIPOPROTEIN"/>
    <property type="match status" value="1"/>
</dbReference>